<dbReference type="PROSITE" id="PS51032">
    <property type="entry name" value="AP2_ERF"/>
    <property type="match status" value="1"/>
</dbReference>
<dbReference type="GO" id="GO:0003700">
    <property type="term" value="F:DNA-binding transcription factor activity"/>
    <property type="evidence" value="ECO:0007669"/>
    <property type="project" value="InterPro"/>
</dbReference>
<reference evidence="12" key="2">
    <citation type="submission" date="2017-02" db="EMBL/GenBank/DDBJ databases">
        <title>Sunflower complete genome.</title>
        <authorList>
            <person name="Langlade N."/>
            <person name="Munos S."/>
        </authorList>
    </citation>
    <scope>NUCLEOTIDE SEQUENCE [LARGE SCALE GENOMIC DNA]</scope>
    <source>
        <tissue evidence="12">Leaves</tissue>
    </source>
</reference>
<dbReference type="AlphaFoldDB" id="A0A251S1P0"/>
<keyword evidence="5 12" id="KW-0238">DNA-binding</keyword>
<dbReference type="OrthoDB" id="1732479at2759"/>
<organism evidence="12 13">
    <name type="scientific">Helianthus annuus</name>
    <name type="common">Common sunflower</name>
    <dbReference type="NCBI Taxonomy" id="4232"/>
    <lineage>
        <taxon>Eukaryota</taxon>
        <taxon>Viridiplantae</taxon>
        <taxon>Streptophyta</taxon>
        <taxon>Embryophyta</taxon>
        <taxon>Tracheophyta</taxon>
        <taxon>Spermatophyta</taxon>
        <taxon>Magnoliopsida</taxon>
        <taxon>eudicotyledons</taxon>
        <taxon>Gunneridae</taxon>
        <taxon>Pentapetalae</taxon>
        <taxon>asterids</taxon>
        <taxon>campanulids</taxon>
        <taxon>Asterales</taxon>
        <taxon>Asteraceae</taxon>
        <taxon>Asteroideae</taxon>
        <taxon>Heliantheae alliance</taxon>
        <taxon>Heliantheae</taxon>
        <taxon>Helianthus</taxon>
    </lineage>
</organism>
<dbReference type="PANTHER" id="PTHR31657:SF87">
    <property type="entry name" value="ETHYLENE-RESPONSIVE TRANSCRIPTION FACTOR RAP2-13"/>
    <property type="match status" value="1"/>
</dbReference>
<protein>
    <submittedName>
        <fullName evidence="12">Putative DNA-binding domain-containing protein</fullName>
    </submittedName>
    <submittedName>
        <fullName evidence="11">Transcription factor AP2-EREBP family</fullName>
    </submittedName>
</protein>
<comment type="similarity">
    <text evidence="9">Belongs to the AP2/ERF transcription factor family. ERF subfamily.</text>
</comment>
<dbReference type="PRINTS" id="PR00367">
    <property type="entry name" value="ETHRSPELEMNT"/>
</dbReference>
<reference evidence="11" key="3">
    <citation type="submission" date="2020-06" db="EMBL/GenBank/DDBJ databases">
        <title>Helianthus annuus Genome sequencing and assembly Release 2.</title>
        <authorList>
            <person name="Gouzy J."/>
            <person name="Langlade N."/>
            <person name="Munos S."/>
        </authorList>
    </citation>
    <scope>NUCLEOTIDE SEQUENCE</scope>
    <source>
        <tissue evidence="11">Leaves</tissue>
    </source>
</reference>
<dbReference type="InterPro" id="IPR051758">
    <property type="entry name" value="ERF/AP2-like"/>
</dbReference>
<dbReference type="EMBL" id="MNCJ02000331">
    <property type="protein sequence ID" value="KAF5761188.1"/>
    <property type="molecule type" value="Genomic_DNA"/>
</dbReference>
<proteinExistence type="inferred from homology"/>
<dbReference type="EMBL" id="CM007905">
    <property type="protein sequence ID" value="OTF92469.1"/>
    <property type="molecule type" value="Genomic_DNA"/>
</dbReference>
<dbReference type="GO" id="GO:0009873">
    <property type="term" value="P:ethylene-activated signaling pathway"/>
    <property type="evidence" value="ECO:0007669"/>
    <property type="project" value="UniProtKB-KW"/>
</dbReference>
<reference evidence="11 13" key="1">
    <citation type="journal article" date="2017" name="Nature">
        <title>The sunflower genome provides insights into oil metabolism, flowering and Asterid evolution.</title>
        <authorList>
            <person name="Badouin H."/>
            <person name="Gouzy J."/>
            <person name="Grassa C.J."/>
            <person name="Murat F."/>
            <person name="Staton S.E."/>
            <person name="Cottret L."/>
            <person name="Lelandais-Briere C."/>
            <person name="Owens G.L."/>
            <person name="Carrere S."/>
            <person name="Mayjonade B."/>
            <person name="Legrand L."/>
            <person name="Gill N."/>
            <person name="Kane N.C."/>
            <person name="Bowers J.E."/>
            <person name="Hubner S."/>
            <person name="Bellec A."/>
            <person name="Berard A."/>
            <person name="Berges H."/>
            <person name="Blanchet N."/>
            <person name="Boniface M.C."/>
            <person name="Brunel D."/>
            <person name="Catrice O."/>
            <person name="Chaidir N."/>
            <person name="Claudel C."/>
            <person name="Donnadieu C."/>
            <person name="Faraut T."/>
            <person name="Fievet G."/>
            <person name="Helmstetter N."/>
            <person name="King M."/>
            <person name="Knapp S.J."/>
            <person name="Lai Z."/>
            <person name="Le Paslier M.C."/>
            <person name="Lippi Y."/>
            <person name="Lorenzon L."/>
            <person name="Mandel J.R."/>
            <person name="Marage G."/>
            <person name="Marchand G."/>
            <person name="Marquand E."/>
            <person name="Bret-Mestries E."/>
            <person name="Morien E."/>
            <person name="Nambeesan S."/>
            <person name="Nguyen T."/>
            <person name="Pegot-Espagnet P."/>
            <person name="Pouilly N."/>
            <person name="Raftis F."/>
            <person name="Sallet E."/>
            <person name="Schiex T."/>
            <person name="Thomas J."/>
            <person name="Vandecasteele C."/>
            <person name="Vares D."/>
            <person name="Vear F."/>
            <person name="Vautrin S."/>
            <person name="Crespi M."/>
            <person name="Mangin B."/>
            <person name="Burke J.M."/>
            <person name="Salse J."/>
            <person name="Munos S."/>
            <person name="Vincourt P."/>
            <person name="Rieseberg L.H."/>
            <person name="Langlade N.B."/>
        </authorList>
    </citation>
    <scope>NUCLEOTIDE SEQUENCE [LARGE SCALE GENOMIC DNA]</scope>
    <source>
        <strain evidence="13">cv. SF193</strain>
        <tissue evidence="11">Leaves</tissue>
    </source>
</reference>
<evidence type="ECO:0000259" key="10">
    <source>
        <dbReference type="PROSITE" id="PS51032"/>
    </source>
</evidence>
<dbReference type="InterPro" id="IPR036955">
    <property type="entry name" value="AP2/ERF_dom_sf"/>
</dbReference>
<feature type="domain" description="AP2/ERF" evidence="10">
    <location>
        <begin position="218"/>
        <end position="276"/>
    </location>
</feature>
<dbReference type="PANTHER" id="PTHR31657">
    <property type="entry name" value="ETHYLENE-RESPONSIVE TRANSCRIPTION FACTOR ERF061"/>
    <property type="match status" value="1"/>
</dbReference>
<keyword evidence="2" id="KW-0936">Ethylene signaling pathway</keyword>
<keyword evidence="4" id="KW-0805">Transcription regulation</keyword>
<dbReference type="SMART" id="SM00380">
    <property type="entry name" value="AP2"/>
    <property type="match status" value="1"/>
</dbReference>
<dbReference type="InterPro" id="IPR001471">
    <property type="entry name" value="AP2/ERF_dom"/>
</dbReference>
<dbReference type="InParanoid" id="A0A251S1P0"/>
<gene>
    <name evidence="12" type="ORF">HannXRQ_Chr16g0522221</name>
    <name evidence="11" type="ORF">HanXRQr2_Chr16g0762141</name>
</gene>
<evidence type="ECO:0000256" key="7">
    <source>
        <dbReference type="ARBA" id="ARBA00023163"/>
    </source>
</evidence>
<sequence length="299" mass="33627">MLTQASVTLSPLESIQNHLLDDNLEVFANNYQNHDSFSFSIFDINDWSFLQASYEASLNIENNSNFSMEFSSSNSTDFFSSSLMSPNTVDDPPEHLPNLDDFDAYDFLVDMGNHECGNSSHTQNNTQQMFQNTNLDEFIDIPAICTEPQPQLSPATLSNLTAIDKRTEKTANKPLKLDFSSGQVIPIGDEAPLTVKDSLPSNGDGIQAKKVSLLPNRSYRGVRWRRWGKFTAEMRNPEKKGKRLWLGTYDTPEEAALAYDRAAFKHRGSHALLNFPHMIGLHKENPKSPKGKKRHIGKS</sequence>
<evidence type="ECO:0000256" key="6">
    <source>
        <dbReference type="ARBA" id="ARBA00023159"/>
    </source>
</evidence>
<keyword evidence="8" id="KW-0539">Nucleus</keyword>
<keyword evidence="7" id="KW-0804">Transcription</keyword>
<evidence type="ECO:0000256" key="1">
    <source>
        <dbReference type="ARBA" id="ARBA00004123"/>
    </source>
</evidence>
<evidence type="ECO:0000256" key="8">
    <source>
        <dbReference type="ARBA" id="ARBA00023242"/>
    </source>
</evidence>
<dbReference type="GO" id="GO:0006952">
    <property type="term" value="P:defense response"/>
    <property type="evidence" value="ECO:0007669"/>
    <property type="project" value="UniProtKB-KW"/>
</dbReference>
<keyword evidence="13" id="KW-1185">Reference proteome</keyword>
<evidence type="ECO:0000256" key="4">
    <source>
        <dbReference type="ARBA" id="ARBA00023015"/>
    </source>
</evidence>
<evidence type="ECO:0000256" key="5">
    <source>
        <dbReference type="ARBA" id="ARBA00023125"/>
    </source>
</evidence>
<evidence type="ECO:0000256" key="2">
    <source>
        <dbReference type="ARBA" id="ARBA00022745"/>
    </source>
</evidence>
<evidence type="ECO:0000256" key="9">
    <source>
        <dbReference type="ARBA" id="ARBA00024343"/>
    </source>
</evidence>
<keyword evidence="6" id="KW-0010">Activator</keyword>
<evidence type="ECO:0000313" key="13">
    <source>
        <dbReference type="Proteomes" id="UP000215914"/>
    </source>
</evidence>
<dbReference type="Gene3D" id="3.30.730.10">
    <property type="entry name" value="AP2/ERF domain"/>
    <property type="match status" value="1"/>
</dbReference>
<keyword evidence="3" id="KW-0611">Plant defense</keyword>
<evidence type="ECO:0000313" key="12">
    <source>
        <dbReference type="EMBL" id="OTF92469.1"/>
    </source>
</evidence>
<dbReference type="FunFam" id="3.30.730.10:FF:000001">
    <property type="entry name" value="Ethylene-responsive transcription factor 2"/>
    <property type="match status" value="1"/>
</dbReference>
<dbReference type="GO" id="GO:0000976">
    <property type="term" value="F:transcription cis-regulatory region binding"/>
    <property type="evidence" value="ECO:0007669"/>
    <property type="project" value="UniProtKB-ARBA"/>
</dbReference>
<evidence type="ECO:0000313" key="11">
    <source>
        <dbReference type="EMBL" id="KAF5761188.1"/>
    </source>
</evidence>
<dbReference type="InterPro" id="IPR016177">
    <property type="entry name" value="DNA-bd_dom_sf"/>
</dbReference>
<dbReference type="GO" id="GO:0005634">
    <property type="term" value="C:nucleus"/>
    <property type="evidence" value="ECO:0007669"/>
    <property type="project" value="UniProtKB-SubCell"/>
</dbReference>
<accession>A0A251S1P0</accession>
<dbReference type="Proteomes" id="UP000215914">
    <property type="component" value="Chromosome 16"/>
</dbReference>
<evidence type="ECO:0000256" key="3">
    <source>
        <dbReference type="ARBA" id="ARBA00022821"/>
    </source>
</evidence>
<dbReference type="SUPFAM" id="SSF54171">
    <property type="entry name" value="DNA-binding domain"/>
    <property type="match status" value="1"/>
</dbReference>
<name>A0A251S1P0_HELAN</name>
<dbReference type="Pfam" id="PF00847">
    <property type="entry name" value="AP2"/>
    <property type="match status" value="1"/>
</dbReference>
<dbReference type="Gramene" id="mRNA:HanXRQr2_Chr16g0762141">
    <property type="protein sequence ID" value="CDS:HanXRQr2_Chr16g0762141.1"/>
    <property type="gene ID" value="HanXRQr2_Chr16g0762141"/>
</dbReference>
<dbReference type="CDD" id="cd00018">
    <property type="entry name" value="AP2"/>
    <property type="match status" value="1"/>
</dbReference>
<comment type="subcellular location">
    <subcellularLocation>
        <location evidence="1">Nucleus</location>
    </subcellularLocation>
</comment>
<dbReference type="OMA" id="LICPNIM"/>